<evidence type="ECO:0000313" key="11">
    <source>
        <dbReference type="EMBL" id="GAN34537.1"/>
    </source>
</evidence>
<gene>
    <name evidence="11" type="ORF">BROSI_A3075</name>
</gene>
<feature type="domain" description="MotA/TolQ/ExbB proton channel" evidence="10">
    <location>
        <begin position="103"/>
        <end position="220"/>
    </location>
</feature>
<evidence type="ECO:0000256" key="6">
    <source>
        <dbReference type="ARBA" id="ARBA00022779"/>
    </source>
</evidence>
<organism evidence="11 12">
    <name type="scientific">Candidatus Brocadia sinica JPN1</name>
    <dbReference type="NCBI Taxonomy" id="1197129"/>
    <lineage>
        <taxon>Bacteria</taxon>
        <taxon>Pseudomonadati</taxon>
        <taxon>Planctomycetota</taxon>
        <taxon>Candidatus Brocadiia</taxon>
        <taxon>Candidatus Brocadiales</taxon>
        <taxon>Candidatus Brocadiaceae</taxon>
        <taxon>Candidatus Brocadia</taxon>
    </lineage>
</organism>
<dbReference type="PANTHER" id="PTHR30433">
    <property type="entry name" value="CHEMOTAXIS PROTEIN MOTA"/>
    <property type="match status" value="1"/>
</dbReference>
<comment type="similarity">
    <text evidence="2">Belongs to the MotA family.</text>
</comment>
<evidence type="ECO:0000256" key="1">
    <source>
        <dbReference type="ARBA" id="ARBA00004651"/>
    </source>
</evidence>
<evidence type="ECO:0000256" key="4">
    <source>
        <dbReference type="ARBA" id="ARBA00022475"/>
    </source>
</evidence>
<dbReference type="EMBL" id="BAFN01000001">
    <property type="protein sequence ID" value="GAN34537.1"/>
    <property type="molecule type" value="Genomic_DNA"/>
</dbReference>
<feature type="transmembrane region" description="Helical" evidence="9">
    <location>
        <begin position="180"/>
        <end position="205"/>
    </location>
</feature>
<dbReference type="PROSITE" id="PS01307">
    <property type="entry name" value="MOTA"/>
    <property type="match status" value="1"/>
</dbReference>
<evidence type="ECO:0000256" key="2">
    <source>
        <dbReference type="ARBA" id="ARBA00008038"/>
    </source>
</evidence>
<keyword evidence="5 9" id="KW-0812">Transmembrane</keyword>
<feature type="transmembrane region" description="Helical" evidence="9">
    <location>
        <begin position="147"/>
        <end position="168"/>
    </location>
</feature>
<dbReference type="InterPro" id="IPR000540">
    <property type="entry name" value="Flag_MotA_CS"/>
</dbReference>
<evidence type="ECO:0000256" key="7">
    <source>
        <dbReference type="ARBA" id="ARBA00022989"/>
    </source>
</evidence>
<dbReference type="Proteomes" id="UP000032309">
    <property type="component" value="Unassembled WGS sequence"/>
</dbReference>
<comment type="caution">
    <text evidence="11">The sequence shown here is derived from an EMBL/GenBank/DDBJ whole genome shotgun (WGS) entry which is preliminary data.</text>
</comment>
<dbReference type="InterPro" id="IPR047055">
    <property type="entry name" value="MotA-like"/>
</dbReference>
<keyword evidence="4" id="KW-1003">Cell membrane</keyword>
<dbReference type="PANTHER" id="PTHR30433:SF2">
    <property type="entry name" value="MOTILITY PROTEIN A"/>
    <property type="match status" value="1"/>
</dbReference>
<protein>
    <submittedName>
        <fullName evidence="11">Chemotaxis protein</fullName>
    </submittedName>
</protein>
<dbReference type="InterPro" id="IPR002898">
    <property type="entry name" value="MotA_ExbB_proton_chnl"/>
</dbReference>
<name>A0ABQ0K0L2_9BACT</name>
<feature type="transmembrane region" description="Helical" evidence="9">
    <location>
        <begin position="6"/>
        <end position="33"/>
    </location>
</feature>
<dbReference type="RefSeq" id="WP_052564532.1">
    <property type="nucleotide sequence ID" value="NZ_BAFN01000001.1"/>
</dbReference>
<evidence type="ECO:0000256" key="3">
    <source>
        <dbReference type="ARBA" id="ARBA00022448"/>
    </source>
</evidence>
<evidence type="ECO:0000256" key="5">
    <source>
        <dbReference type="ARBA" id="ARBA00022692"/>
    </source>
</evidence>
<evidence type="ECO:0000313" key="12">
    <source>
        <dbReference type="Proteomes" id="UP000032309"/>
    </source>
</evidence>
<evidence type="ECO:0000259" key="10">
    <source>
        <dbReference type="Pfam" id="PF01618"/>
    </source>
</evidence>
<keyword evidence="8 9" id="KW-0472">Membrane</keyword>
<sequence length="266" mass="28071">MDPGALIGLIIGGGLIMVGIVMSGGVTAVMGYIDIPSIMIVVGGTVAATIVRYPIPTVMGAIGVAKKTVFVKMGSAEEEIKRLVEYCKVSRREGLLGLEKEIEKINDEFLIKAVRLLVDGSDSDTLRGILGTEIDNVRQRHSAGKGILEFAGLMAPAFGMIGTLIGLVDMLKKLDDPSKIGAGMAVALITTFYGVIMANLMLLPLAGRLDTLSKKEVSLKEIIMEGVVSIQKGDAPMITEDKLKSFLQPKAASKISSGPAKEGKQA</sequence>
<keyword evidence="12" id="KW-1185">Reference proteome</keyword>
<accession>A0ABQ0K0L2</accession>
<keyword evidence="7 9" id="KW-1133">Transmembrane helix</keyword>
<keyword evidence="3" id="KW-0813">Transport</keyword>
<dbReference type="Pfam" id="PF01618">
    <property type="entry name" value="MotA_ExbB"/>
    <property type="match status" value="1"/>
</dbReference>
<keyword evidence="6" id="KW-0283">Flagellar rotation</keyword>
<evidence type="ECO:0000256" key="8">
    <source>
        <dbReference type="ARBA" id="ARBA00023136"/>
    </source>
</evidence>
<comment type="subcellular location">
    <subcellularLocation>
        <location evidence="1">Cell membrane</location>
        <topology evidence="1">Multi-pass membrane protein</topology>
    </subcellularLocation>
</comment>
<proteinExistence type="inferred from homology"/>
<evidence type="ECO:0000256" key="9">
    <source>
        <dbReference type="SAM" id="Phobius"/>
    </source>
</evidence>
<reference evidence="12" key="1">
    <citation type="journal article" date="2015" name="Genome Announc.">
        <title>Draft Genome Sequence of an Anaerobic Ammonium-Oxidizing Bacterium, "Candidatus Brocadia sinica".</title>
        <authorList>
            <person name="Oshiki M."/>
            <person name="Shinyako-Hata K."/>
            <person name="Satoh H."/>
            <person name="Okabe S."/>
        </authorList>
    </citation>
    <scope>NUCLEOTIDE SEQUENCE [LARGE SCALE GENOMIC DNA]</scope>
    <source>
        <strain evidence="12">JPN1</strain>
    </source>
</reference>